<protein>
    <submittedName>
        <fullName evidence="2">Predicted protein</fullName>
    </submittedName>
</protein>
<feature type="region of interest" description="Disordered" evidence="1">
    <location>
        <begin position="116"/>
        <end position="136"/>
    </location>
</feature>
<dbReference type="OrthoDB" id="3003917at2759"/>
<evidence type="ECO:0000313" key="3">
    <source>
        <dbReference type="Proteomes" id="UP000001194"/>
    </source>
</evidence>
<name>B0E2U9_LACBS</name>
<proteinExistence type="predicted"/>
<dbReference type="InParanoid" id="B0E2U9"/>
<keyword evidence="3" id="KW-1185">Reference proteome</keyword>
<reference evidence="2 3" key="1">
    <citation type="journal article" date="2008" name="Nature">
        <title>The genome of Laccaria bicolor provides insights into mycorrhizal symbiosis.</title>
        <authorList>
            <person name="Martin F."/>
            <person name="Aerts A."/>
            <person name="Ahren D."/>
            <person name="Brun A."/>
            <person name="Danchin E.G.J."/>
            <person name="Duchaussoy F."/>
            <person name="Gibon J."/>
            <person name="Kohler A."/>
            <person name="Lindquist E."/>
            <person name="Pereda V."/>
            <person name="Salamov A."/>
            <person name="Shapiro H.J."/>
            <person name="Wuyts J."/>
            <person name="Blaudez D."/>
            <person name="Buee M."/>
            <person name="Brokstein P."/>
            <person name="Canbaeck B."/>
            <person name="Cohen D."/>
            <person name="Courty P.E."/>
            <person name="Coutinho P.M."/>
            <person name="Delaruelle C."/>
            <person name="Detter J.C."/>
            <person name="Deveau A."/>
            <person name="DiFazio S."/>
            <person name="Duplessis S."/>
            <person name="Fraissinet-Tachet L."/>
            <person name="Lucic E."/>
            <person name="Frey-Klett P."/>
            <person name="Fourrey C."/>
            <person name="Feussner I."/>
            <person name="Gay G."/>
            <person name="Grimwood J."/>
            <person name="Hoegger P.J."/>
            <person name="Jain P."/>
            <person name="Kilaru S."/>
            <person name="Labbe J."/>
            <person name="Lin Y.C."/>
            <person name="Legue V."/>
            <person name="Le Tacon F."/>
            <person name="Marmeisse R."/>
            <person name="Melayah D."/>
            <person name="Montanini B."/>
            <person name="Muratet M."/>
            <person name="Nehls U."/>
            <person name="Niculita-Hirzel H."/>
            <person name="Oudot-Le Secq M.P."/>
            <person name="Peter M."/>
            <person name="Quesneville H."/>
            <person name="Rajashekar B."/>
            <person name="Reich M."/>
            <person name="Rouhier N."/>
            <person name="Schmutz J."/>
            <person name="Yin T."/>
            <person name="Chalot M."/>
            <person name="Henrissat B."/>
            <person name="Kuees U."/>
            <person name="Lucas S."/>
            <person name="Van de Peer Y."/>
            <person name="Podila G.K."/>
            <person name="Polle A."/>
            <person name="Pukkila P.J."/>
            <person name="Richardson P.M."/>
            <person name="Rouze P."/>
            <person name="Sanders I.R."/>
            <person name="Stajich J.E."/>
            <person name="Tunlid A."/>
            <person name="Tuskan G."/>
            <person name="Grigoriev I.V."/>
        </authorList>
    </citation>
    <scope>NUCLEOTIDE SEQUENCE [LARGE SCALE GENOMIC DNA]</scope>
    <source>
        <strain evidence="3">S238N-H82 / ATCC MYA-4686</strain>
    </source>
</reference>
<dbReference type="HOGENOM" id="CLU_1875799_0_0_1"/>
<gene>
    <name evidence="2" type="ORF">LACBIDRAFT_335614</name>
</gene>
<dbReference type="Proteomes" id="UP000001194">
    <property type="component" value="Unassembled WGS sequence"/>
</dbReference>
<dbReference type="RefSeq" id="XP_001890516.1">
    <property type="nucleotide sequence ID" value="XM_001890481.1"/>
</dbReference>
<sequence length="136" mass="15541">MSKHQNGLFFDLSHEKAEEEDWTRSVASRLRGGNFGWIGWRGENTIPTRIRKLSVLPQPAVPIITFNDSLKVFMDKFSIWQQFVRYKGRTRLDADILQRRVSCATLWCKVFAQPLSDPTSSPATKRSTSAETAEPP</sequence>
<dbReference type="AlphaFoldDB" id="B0E2U9"/>
<accession>B0E2U9</accession>
<dbReference type="EMBL" id="DS547191">
    <property type="protein sequence ID" value="EDQ98830.1"/>
    <property type="molecule type" value="Genomic_DNA"/>
</dbReference>
<evidence type="ECO:0000256" key="1">
    <source>
        <dbReference type="SAM" id="MobiDB-lite"/>
    </source>
</evidence>
<dbReference type="KEGG" id="lbc:LACBIDRAFT_335614"/>
<evidence type="ECO:0000313" key="2">
    <source>
        <dbReference type="EMBL" id="EDQ98830.1"/>
    </source>
</evidence>
<dbReference type="GeneID" id="6086174"/>
<organism evidence="3">
    <name type="scientific">Laccaria bicolor (strain S238N-H82 / ATCC MYA-4686)</name>
    <name type="common">Bicoloured deceiver</name>
    <name type="synonym">Laccaria laccata var. bicolor</name>
    <dbReference type="NCBI Taxonomy" id="486041"/>
    <lineage>
        <taxon>Eukaryota</taxon>
        <taxon>Fungi</taxon>
        <taxon>Dikarya</taxon>
        <taxon>Basidiomycota</taxon>
        <taxon>Agaricomycotina</taxon>
        <taxon>Agaricomycetes</taxon>
        <taxon>Agaricomycetidae</taxon>
        <taxon>Agaricales</taxon>
        <taxon>Agaricineae</taxon>
        <taxon>Hydnangiaceae</taxon>
        <taxon>Laccaria</taxon>
    </lineage>
</organism>